<accession>F6HQT1</accession>
<organism evidence="1 2">
    <name type="scientific">Vitis vinifera</name>
    <name type="common">Grape</name>
    <dbReference type="NCBI Taxonomy" id="29760"/>
    <lineage>
        <taxon>Eukaryota</taxon>
        <taxon>Viridiplantae</taxon>
        <taxon>Streptophyta</taxon>
        <taxon>Embryophyta</taxon>
        <taxon>Tracheophyta</taxon>
        <taxon>Spermatophyta</taxon>
        <taxon>Magnoliopsida</taxon>
        <taxon>eudicotyledons</taxon>
        <taxon>Gunneridae</taxon>
        <taxon>Pentapetalae</taxon>
        <taxon>rosids</taxon>
        <taxon>Vitales</taxon>
        <taxon>Vitaceae</taxon>
        <taxon>Viteae</taxon>
        <taxon>Vitis</taxon>
    </lineage>
</organism>
<proteinExistence type="predicted"/>
<dbReference type="PaxDb" id="29760-VIT_08s0040g00260.t01"/>
<dbReference type="AlphaFoldDB" id="F6HQT1"/>
<name>F6HQT1_VITVI</name>
<dbReference type="EMBL" id="FN596008">
    <property type="protein sequence ID" value="CCB57162.1"/>
    <property type="molecule type" value="Genomic_DNA"/>
</dbReference>
<gene>
    <name evidence="1" type="ordered locus">VIT_08s0040g00260</name>
</gene>
<keyword evidence="2" id="KW-1185">Reference proteome</keyword>
<dbReference type="HOGENOM" id="CLU_3054301_0_0_1"/>
<dbReference type="InParanoid" id="F6HQT1"/>
<evidence type="ECO:0000313" key="1">
    <source>
        <dbReference type="EMBL" id="CCB57162.1"/>
    </source>
</evidence>
<evidence type="ECO:0000313" key="2">
    <source>
        <dbReference type="Proteomes" id="UP000009183"/>
    </source>
</evidence>
<reference evidence="2" key="1">
    <citation type="journal article" date="2007" name="Nature">
        <title>The grapevine genome sequence suggests ancestral hexaploidization in major angiosperm phyla.</title>
        <authorList>
            <consortium name="The French-Italian Public Consortium for Grapevine Genome Characterization."/>
            <person name="Jaillon O."/>
            <person name="Aury J.-M."/>
            <person name="Noel B."/>
            <person name="Policriti A."/>
            <person name="Clepet C."/>
            <person name="Casagrande A."/>
            <person name="Choisne N."/>
            <person name="Aubourg S."/>
            <person name="Vitulo N."/>
            <person name="Jubin C."/>
            <person name="Vezzi A."/>
            <person name="Legeai F."/>
            <person name="Hugueney P."/>
            <person name="Dasilva C."/>
            <person name="Horner D."/>
            <person name="Mica E."/>
            <person name="Jublot D."/>
            <person name="Poulain J."/>
            <person name="Bruyere C."/>
            <person name="Billault A."/>
            <person name="Segurens B."/>
            <person name="Gouyvenoux M."/>
            <person name="Ugarte E."/>
            <person name="Cattonaro F."/>
            <person name="Anthouard V."/>
            <person name="Vico V."/>
            <person name="Del Fabbro C."/>
            <person name="Alaux M."/>
            <person name="Di Gaspero G."/>
            <person name="Dumas V."/>
            <person name="Felice N."/>
            <person name="Paillard S."/>
            <person name="Juman I."/>
            <person name="Moroldo M."/>
            <person name="Scalabrin S."/>
            <person name="Canaguier A."/>
            <person name="Le Clainche I."/>
            <person name="Malacrida G."/>
            <person name="Durand E."/>
            <person name="Pesole G."/>
            <person name="Laucou V."/>
            <person name="Chatelet P."/>
            <person name="Merdinoglu D."/>
            <person name="Delledonne M."/>
            <person name="Pezzotti M."/>
            <person name="Lecharny A."/>
            <person name="Scarpelli C."/>
            <person name="Artiguenave F."/>
            <person name="Pe M.E."/>
            <person name="Valle G."/>
            <person name="Morgante M."/>
            <person name="Caboche M."/>
            <person name="Adam-Blondon A.-F."/>
            <person name="Weissenbach J."/>
            <person name="Quetier F."/>
            <person name="Wincker P."/>
        </authorList>
    </citation>
    <scope>NUCLEOTIDE SEQUENCE [LARGE SCALE GENOMIC DNA]</scope>
    <source>
        <strain evidence="2">cv. Pinot noir / PN40024</strain>
    </source>
</reference>
<protein>
    <submittedName>
        <fullName evidence="1">Uncharacterized protein</fullName>
    </submittedName>
</protein>
<dbReference type="Proteomes" id="UP000009183">
    <property type="component" value="Chromosome 8"/>
</dbReference>
<sequence>MEVQKISTELDTYPLRVVGLTTLICISEEITCLKAQNFGLGRSFTFLFLFLFFP</sequence>